<accession>A0A6F8YR00</accession>
<protein>
    <submittedName>
        <fullName evidence="3">Activator of HSP90 ATPase</fullName>
    </submittedName>
</protein>
<reference evidence="3 4" key="1">
    <citation type="submission" date="2020-03" db="EMBL/GenBank/DDBJ databases">
        <title>Whole genome shotgun sequence of Phytohabitans suffuscus NBRC 105367.</title>
        <authorList>
            <person name="Komaki H."/>
            <person name="Tamura T."/>
        </authorList>
    </citation>
    <scope>NUCLEOTIDE SEQUENCE [LARGE SCALE GENOMIC DNA]</scope>
    <source>
        <strain evidence="3 4">NBRC 105367</strain>
    </source>
</reference>
<dbReference type="InterPro" id="IPR023393">
    <property type="entry name" value="START-like_dom_sf"/>
</dbReference>
<dbReference type="InterPro" id="IPR013538">
    <property type="entry name" value="ASHA1/2-like_C"/>
</dbReference>
<evidence type="ECO:0000256" key="1">
    <source>
        <dbReference type="ARBA" id="ARBA00006817"/>
    </source>
</evidence>
<keyword evidence="4" id="KW-1185">Reference proteome</keyword>
<dbReference type="CDD" id="cd08899">
    <property type="entry name" value="SRPBCC_CalC_Aha1-like_6"/>
    <property type="match status" value="1"/>
</dbReference>
<evidence type="ECO:0000313" key="4">
    <source>
        <dbReference type="Proteomes" id="UP000503011"/>
    </source>
</evidence>
<gene>
    <name evidence="3" type="ORF">Psuf_058350</name>
</gene>
<comment type="similarity">
    <text evidence="1">Belongs to the AHA1 family.</text>
</comment>
<proteinExistence type="inferred from homology"/>
<feature type="domain" description="Activator of Hsp90 ATPase homologue 1/2-like C-terminal" evidence="2">
    <location>
        <begin position="35"/>
        <end position="152"/>
    </location>
</feature>
<dbReference type="KEGG" id="psuu:Psuf_058350"/>
<evidence type="ECO:0000259" key="2">
    <source>
        <dbReference type="Pfam" id="PF08327"/>
    </source>
</evidence>
<dbReference type="SUPFAM" id="SSF55961">
    <property type="entry name" value="Bet v1-like"/>
    <property type="match status" value="1"/>
</dbReference>
<sequence>MTDTAAWLKTVHRGVSAEDTDAGRARTVLVRRSFDAPVDDVWDAITNPERLARWFFPVTGELRAGGKYQLEGNAGGEIRQCEQPHLLVVTWEFDGGGSTDLRVRLVPGADGATVVELEHTAVLPFDDETWAAGIGRFAPGWDHAFQRLDSYLRGELAEDDSPTDLSPEARRLWELAGQEWVEVARTWRGQR</sequence>
<dbReference type="Proteomes" id="UP000503011">
    <property type="component" value="Chromosome"/>
</dbReference>
<dbReference type="RefSeq" id="WP_173159992.1">
    <property type="nucleotide sequence ID" value="NZ_AP022871.1"/>
</dbReference>
<dbReference type="Pfam" id="PF08327">
    <property type="entry name" value="AHSA1"/>
    <property type="match status" value="1"/>
</dbReference>
<dbReference type="AlphaFoldDB" id="A0A6F8YR00"/>
<reference evidence="3 4" key="2">
    <citation type="submission" date="2020-03" db="EMBL/GenBank/DDBJ databases">
        <authorList>
            <person name="Ichikawa N."/>
            <person name="Kimura A."/>
            <person name="Kitahashi Y."/>
            <person name="Uohara A."/>
        </authorList>
    </citation>
    <scope>NUCLEOTIDE SEQUENCE [LARGE SCALE GENOMIC DNA]</scope>
    <source>
        <strain evidence="3 4">NBRC 105367</strain>
    </source>
</reference>
<organism evidence="3 4">
    <name type="scientific">Phytohabitans suffuscus</name>
    <dbReference type="NCBI Taxonomy" id="624315"/>
    <lineage>
        <taxon>Bacteria</taxon>
        <taxon>Bacillati</taxon>
        <taxon>Actinomycetota</taxon>
        <taxon>Actinomycetes</taxon>
        <taxon>Micromonosporales</taxon>
        <taxon>Micromonosporaceae</taxon>
    </lineage>
</organism>
<evidence type="ECO:0000313" key="3">
    <source>
        <dbReference type="EMBL" id="BCB88522.1"/>
    </source>
</evidence>
<dbReference type="Gene3D" id="3.30.530.20">
    <property type="match status" value="1"/>
</dbReference>
<dbReference type="EMBL" id="AP022871">
    <property type="protein sequence ID" value="BCB88522.1"/>
    <property type="molecule type" value="Genomic_DNA"/>
</dbReference>
<name>A0A6F8YR00_9ACTN</name>